<name>A0ABP1S440_9HEXA</name>
<feature type="domain" description="J" evidence="2">
    <location>
        <begin position="215"/>
        <end position="281"/>
    </location>
</feature>
<proteinExistence type="predicted"/>
<comment type="caution">
    <text evidence="3">The sequence shown here is derived from an EMBL/GenBank/DDBJ whole genome shotgun (WGS) entry which is preliminary data.</text>
</comment>
<feature type="transmembrane region" description="Helical" evidence="1">
    <location>
        <begin position="145"/>
        <end position="170"/>
    </location>
</feature>
<keyword evidence="1" id="KW-1133">Transmembrane helix</keyword>
<evidence type="ECO:0000256" key="1">
    <source>
        <dbReference type="SAM" id="Phobius"/>
    </source>
</evidence>
<gene>
    <name evidence="3" type="ORF">ODALV1_LOCUS29468</name>
</gene>
<evidence type="ECO:0000259" key="2">
    <source>
        <dbReference type="PROSITE" id="PS50076"/>
    </source>
</evidence>
<dbReference type="SUPFAM" id="SSF46565">
    <property type="entry name" value="Chaperone J-domain"/>
    <property type="match status" value="1"/>
</dbReference>
<keyword evidence="1" id="KW-0472">Membrane</keyword>
<feature type="transmembrane region" description="Helical" evidence="1">
    <location>
        <begin position="176"/>
        <end position="197"/>
    </location>
</feature>
<keyword evidence="4" id="KW-1185">Reference proteome</keyword>
<organism evidence="3 4">
    <name type="scientific">Orchesella dallaii</name>
    <dbReference type="NCBI Taxonomy" id="48710"/>
    <lineage>
        <taxon>Eukaryota</taxon>
        <taxon>Metazoa</taxon>
        <taxon>Ecdysozoa</taxon>
        <taxon>Arthropoda</taxon>
        <taxon>Hexapoda</taxon>
        <taxon>Collembola</taxon>
        <taxon>Entomobryomorpha</taxon>
        <taxon>Entomobryoidea</taxon>
        <taxon>Orchesellidae</taxon>
        <taxon>Orchesellinae</taxon>
        <taxon>Orchesella</taxon>
    </lineage>
</organism>
<evidence type="ECO:0000313" key="4">
    <source>
        <dbReference type="Proteomes" id="UP001642540"/>
    </source>
</evidence>
<dbReference type="Proteomes" id="UP001642540">
    <property type="component" value="Unassembled WGS sequence"/>
</dbReference>
<dbReference type="SMART" id="SM00271">
    <property type="entry name" value="DnaJ"/>
    <property type="match status" value="1"/>
</dbReference>
<dbReference type="InterPro" id="IPR036869">
    <property type="entry name" value="J_dom_sf"/>
</dbReference>
<protein>
    <recommendedName>
        <fullName evidence="2">J domain-containing protein</fullName>
    </recommendedName>
</protein>
<dbReference type="EMBL" id="CAXLJM020000154">
    <property type="protein sequence ID" value="CAL8143328.1"/>
    <property type="molecule type" value="Genomic_DNA"/>
</dbReference>
<accession>A0ABP1S440</accession>
<evidence type="ECO:0000313" key="3">
    <source>
        <dbReference type="EMBL" id="CAL8143328.1"/>
    </source>
</evidence>
<dbReference type="Gene3D" id="1.10.287.110">
    <property type="entry name" value="DnaJ domain"/>
    <property type="match status" value="1"/>
</dbReference>
<sequence>MTYCNVDEEWEVLGEAVEDDLISKVTINNEENTEEPFGSCLKQACQLELSSIILLPDTIKDVESTQGNESGTLDWALEKAPSLAKKGLQSGSKALLDELIECFLRSEGCTTVIAMSGGYTALITLLNMYSVFFRGRSKLRALKNVVDEGGAITIGNFVGYGAGVSAALLFNSLPTLGILGVSATVGFVASYITHGCLDKWTLKLFKLPENEELEKALNFLEVKPCDSNSMVNRAYRQKARRYHPDSLTRREPPLSKEEMEKAEKNFLKVQNAMKRIREAREEEGWVWLESEKEESESETLDNNSEGWMDKVRNIFTKINVFSTPKSTCIIDMPQINQHKR</sequence>
<dbReference type="PROSITE" id="PS50076">
    <property type="entry name" value="DNAJ_2"/>
    <property type="match status" value="1"/>
</dbReference>
<reference evidence="3 4" key="1">
    <citation type="submission" date="2024-08" db="EMBL/GenBank/DDBJ databases">
        <authorList>
            <person name="Cucini C."/>
            <person name="Frati F."/>
        </authorList>
    </citation>
    <scope>NUCLEOTIDE SEQUENCE [LARGE SCALE GENOMIC DNA]</scope>
</reference>
<dbReference type="InterPro" id="IPR001623">
    <property type="entry name" value="DnaJ_domain"/>
</dbReference>
<keyword evidence="1" id="KW-0812">Transmembrane</keyword>
<feature type="transmembrane region" description="Helical" evidence="1">
    <location>
        <begin position="112"/>
        <end position="133"/>
    </location>
</feature>
<dbReference type="CDD" id="cd06257">
    <property type="entry name" value="DnaJ"/>
    <property type="match status" value="1"/>
</dbReference>